<dbReference type="EMBL" id="MU129009">
    <property type="protein sequence ID" value="KAF9510837.1"/>
    <property type="molecule type" value="Genomic_DNA"/>
</dbReference>
<evidence type="ECO:0000313" key="1">
    <source>
        <dbReference type="EMBL" id="KAF9510837.1"/>
    </source>
</evidence>
<reference evidence="1" key="1">
    <citation type="journal article" date="2020" name="Nat. Commun.">
        <title>Large-scale genome sequencing of mycorrhizal fungi provides insights into the early evolution of symbiotic traits.</title>
        <authorList>
            <person name="Miyauchi S."/>
            <person name="Kiss E."/>
            <person name="Kuo A."/>
            <person name="Drula E."/>
            <person name="Kohler A."/>
            <person name="Sanchez-Garcia M."/>
            <person name="Morin E."/>
            <person name="Andreopoulos B."/>
            <person name="Barry K.W."/>
            <person name="Bonito G."/>
            <person name="Buee M."/>
            <person name="Carver A."/>
            <person name="Chen C."/>
            <person name="Cichocki N."/>
            <person name="Clum A."/>
            <person name="Culley D."/>
            <person name="Crous P.W."/>
            <person name="Fauchery L."/>
            <person name="Girlanda M."/>
            <person name="Hayes R.D."/>
            <person name="Keri Z."/>
            <person name="LaButti K."/>
            <person name="Lipzen A."/>
            <person name="Lombard V."/>
            <person name="Magnuson J."/>
            <person name="Maillard F."/>
            <person name="Murat C."/>
            <person name="Nolan M."/>
            <person name="Ohm R.A."/>
            <person name="Pangilinan J."/>
            <person name="Pereira M.F."/>
            <person name="Perotto S."/>
            <person name="Peter M."/>
            <person name="Pfister S."/>
            <person name="Riley R."/>
            <person name="Sitrit Y."/>
            <person name="Stielow J.B."/>
            <person name="Szollosi G."/>
            <person name="Zifcakova L."/>
            <person name="Stursova M."/>
            <person name="Spatafora J.W."/>
            <person name="Tedersoo L."/>
            <person name="Vaario L.M."/>
            <person name="Yamada A."/>
            <person name="Yan M."/>
            <person name="Wang P."/>
            <person name="Xu J."/>
            <person name="Bruns T."/>
            <person name="Baldrian P."/>
            <person name="Vilgalys R."/>
            <person name="Dunand C."/>
            <person name="Henrissat B."/>
            <person name="Grigoriev I.V."/>
            <person name="Hibbett D."/>
            <person name="Nagy L.G."/>
            <person name="Martin F.M."/>
        </authorList>
    </citation>
    <scope>NUCLEOTIDE SEQUENCE</scope>
    <source>
        <strain evidence="1">UP504</strain>
    </source>
</reference>
<evidence type="ECO:0000313" key="2">
    <source>
        <dbReference type="Proteomes" id="UP000886523"/>
    </source>
</evidence>
<protein>
    <submittedName>
        <fullName evidence="1">Uncharacterized protein</fullName>
    </submittedName>
</protein>
<name>A0A9P6ARX5_9AGAM</name>
<gene>
    <name evidence="1" type="ORF">BS47DRAFT_1364272</name>
</gene>
<comment type="caution">
    <text evidence="1">The sequence shown here is derived from an EMBL/GenBank/DDBJ whole genome shotgun (WGS) entry which is preliminary data.</text>
</comment>
<organism evidence="1 2">
    <name type="scientific">Hydnum rufescens UP504</name>
    <dbReference type="NCBI Taxonomy" id="1448309"/>
    <lineage>
        <taxon>Eukaryota</taxon>
        <taxon>Fungi</taxon>
        <taxon>Dikarya</taxon>
        <taxon>Basidiomycota</taxon>
        <taxon>Agaricomycotina</taxon>
        <taxon>Agaricomycetes</taxon>
        <taxon>Cantharellales</taxon>
        <taxon>Hydnaceae</taxon>
        <taxon>Hydnum</taxon>
    </lineage>
</organism>
<dbReference type="AlphaFoldDB" id="A0A9P6ARX5"/>
<accession>A0A9P6ARX5</accession>
<proteinExistence type="predicted"/>
<sequence length="134" mass="14956">MDADGMQLIVFRLGDADTGHIGSSHTGHVHRYPAGRPDRVVMHRKESLPQSRKREGKTIYEQEEIAGLSTTHHFITAPIILSCGHGNYHQIIQITIRGRILEILMSLHFLACATTGSTVIDIERSLVHGLDQIR</sequence>
<dbReference type="Proteomes" id="UP000886523">
    <property type="component" value="Unassembled WGS sequence"/>
</dbReference>
<keyword evidence="2" id="KW-1185">Reference proteome</keyword>